<dbReference type="EMBL" id="CM000141">
    <property type="protein sequence ID" value="EAZ31908.1"/>
    <property type="molecule type" value="Genomic_DNA"/>
</dbReference>
<gene>
    <name evidence="2" type="ORF">OsJ_16074</name>
</gene>
<protein>
    <submittedName>
        <fullName evidence="2">Uncharacterized protein</fullName>
    </submittedName>
</protein>
<evidence type="ECO:0000313" key="2">
    <source>
        <dbReference type="EMBL" id="EAZ31908.1"/>
    </source>
</evidence>
<evidence type="ECO:0000256" key="1">
    <source>
        <dbReference type="SAM" id="MobiDB-lite"/>
    </source>
</evidence>
<feature type="region of interest" description="Disordered" evidence="1">
    <location>
        <begin position="165"/>
        <end position="196"/>
    </location>
</feature>
<organism evidence="2">
    <name type="scientific">Oryza sativa subsp. japonica</name>
    <name type="common">Rice</name>
    <dbReference type="NCBI Taxonomy" id="39947"/>
    <lineage>
        <taxon>Eukaryota</taxon>
        <taxon>Viridiplantae</taxon>
        <taxon>Streptophyta</taxon>
        <taxon>Embryophyta</taxon>
        <taxon>Tracheophyta</taxon>
        <taxon>Spermatophyta</taxon>
        <taxon>Magnoliopsida</taxon>
        <taxon>Liliopsida</taxon>
        <taxon>Poales</taxon>
        <taxon>Poaceae</taxon>
        <taxon>BOP clade</taxon>
        <taxon>Oryzoideae</taxon>
        <taxon>Oryzeae</taxon>
        <taxon>Oryzinae</taxon>
        <taxon>Oryza</taxon>
        <taxon>Oryza sativa</taxon>
    </lineage>
</organism>
<dbReference type="Proteomes" id="UP000007752">
    <property type="component" value="Chromosome 4"/>
</dbReference>
<reference evidence="2" key="1">
    <citation type="journal article" date="2005" name="PLoS Biol.">
        <title>The genomes of Oryza sativa: a history of duplications.</title>
        <authorList>
            <person name="Yu J."/>
            <person name="Wang J."/>
            <person name="Lin W."/>
            <person name="Li S."/>
            <person name="Li H."/>
            <person name="Zhou J."/>
            <person name="Ni P."/>
            <person name="Dong W."/>
            <person name="Hu S."/>
            <person name="Zeng C."/>
            <person name="Zhang J."/>
            <person name="Zhang Y."/>
            <person name="Li R."/>
            <person name="Xu Z."/>
            <person name="Li S."/>
            <person name="Li X."/>
            <person name="Zheng H."/>
            <person name="Cong L."/>
            <person name="Lin L."/>
            <person name="Yin J."/>
            <person name="Geng J."/>
            <person name="Li G."/>
            <person name="Shi J."/>
            <person name="Liu J."/>
            <person name="Lv H."/>
            <person name="Li J."/>
            <person name="Wang J."/>
            <person name="Deng Y."/>
            <person name="Ran L."/>
            <person name="Shi X."/>
            <person name="Wang X."/>
            <person name="Wu Q."/>
            <person name="Li C."/>
            <person name="Ren X."/>
            <person name="Wang J."/>
            <person name="Wang X."/>
            <person name="Li D."/>
            <person name="Liu D."/>
            <person name="Zhang X."/>
            <person name="Ji Z."/>
            <person name="Zhao W."/>
            <person name="Sun Y."/>
            <person name="Zhang Z."/>
            <person name="Bao J."/>
            <person name="Han Y."/>
            <person name="Dong L."/>
            <person name="Ji J."/>
            <person name="Chen P."/>
            <person name="Wu S."/>
            <person name="Liu J."/>
            <person name="Xiao Y."/>
            <person name="Bu D."/>
            <person name="Tan J."/>
            <person name="Yang L."/>
            <person name="Ye C."/>
            <person name="Zhang J."/>
            <person name="Xu J."/>
            <person name="Zhou Y."/>
            <person name="Yu Y."/>
            <person name="Zhang B."/>
            <person name="Zhuang S."/>
            <person name="Wei H."/>
            <person name="Liu B."/>
            <person name="Lei M."/>
            <person name="Yu H."/>
            <person name="Li Y."/>
            <person name="Xu H."/>
            <person name="Wei S."/>
            <person name="He X."/>
            <person name="Fang L."/>
            <person name="Zhang Z."/>
            <person name="Zhang Y."/>
            <person name="Huang X."/>
            <person name="Su Z."/>
            <person name="Tong W."/>
            <person name="Li J."/>
            <person name="Tong Z."/>
            <person name="Li S."/>
            <person name="Ye J."/>
            <person name="Wang L."/>
            <person name="Fang L."/>
            <person name="Lei T."/>
            <person name="Chen C."/>
            <person name="Chen H."/>
            <person name="Xu Z."/>
            <person name="Li H."/>
            <person name="Huang H."/>
            <person name="Zhang F."/>
            <person name="Xu H."/>
            <person name="Li N."/>
            <person name="Zhao C."/>
            <person name="Li S."/>
            <person name="Dong L."/>
            <person name="Huang Y."/>
            <person name="Li L."/>
            <person name="Xi Y."/>
            <person name="Qi Q."/>
            <person name="Li W."/>
            <person name="Zhang B."/>
            <person name="Hu W."/>
            <person name="Zhang Y."/>
            <person name="Tian X."/>
            <person name="Jiao Y."/>
            <person name="Liang X."/>
            <person name="Jin J."/>
            <person name="Gao L."/>
            <person name="Zheng W."/>
            <person name="Hao B."/>
            <person name="Liu S."/>
            <person name="Wang W."/>
            <person name="Yuan L."/>
            <person name="Cao M."/>
            <person name="McDermott J."/>
            <person name="Samudrala R."/>
            <person name="Wang J."/>
            <person name="Wong G.K."/>
            <person name="Yang H."/>
        </authorList>
    </citation>
    <scope>NUCLEOTIDE SEQUENCE [LARGE SCALE GENOMIC DNA]</scope>
</reference>
<proteinExistence type="predicted"/>
<name>A3AX69_ORYSJ</name>
<dbReference type="AlphaFoldDB" id="A3AX69"/>
<feature type="compositionally biased region" description="Basic and acidic residues" evidence="1">
    <location>
        <begin position="174"/>
        <end position="185"/>
    </location>
</feature>
<sequence>MASASHLRNRSMRAGDRAMPTSMPPEPERSSATDIASVFATDTTSTFAGLPNPKSMSYTPNLVDPATDSDMSSAHASVMRSTHRSQYVGSPRTASSMPAATAAQAVKRPSAVVVVVASSVSCAVAKPGPMQLPRYFSGTRGSSRDRWSTGKTRLGAAVTARPFFAVGPSAAEAQPREAERGDERRATRRRTPRRAASPATASLTFCSCCRDRVKVARSLPATSGESNACLASLAGEANASYMSLRSRMIVRSMTGGSGSTRSPAQAAAQVWRKCVELTPSQAEWWTGDAESEATAVGRQHGGLQREHRAALRELRDERGNPGNLPRLVRVRQLIDADADAVVLGDSERHAVAGLVEELVPVGLAGREADAAGERVEGVERPGQRLDQPGQHGVDVVAAGAEAVEEDALDGVGAEPLRVQEGVIDAVGDPEDAYVRTHGIFSTRKVGHALLYTLHFHW</sequence>
<feature type="region of interest" description="Disordered" evidence="1">
    <location>
        <begin position="1"/>
        <end position="34"/>
    </location>
</feature>
<accession>A3AX69</accession>
<reference evidence="2" key="2">
    <citation type="submission" date="2008-12" db="EMBL/GenBank/DDBJ databases">
        <title>Improved gene annotation of the rice (Oryza sativa) genomes.</title>
        <authorList>
            <person name="Wang J."/>
            <person name="Li R."/>
            <person name="Fan W."/>
            <person name="Huang Q."/>
            <person name="Zhang J."/>
            <person name="Zhou Y."/>
            <person name="Hu Y."/>
            <person name="Zi S."/>
            <person name="Li J."/>
            <person name="Ni P."/>
            <person name="Zheng H."/>
            <person name="Zhang Y."/>
            <person name="Zhao M."/>
            <person name="Hao Q."/>
            <person name="McDermott J."/>
            <person name="Samudrala R."/>
            <person name="Kristiansen K."/>
            <person name="Wong G.K.-S."/>
        </authorList>
    </citation>
    <scope>NUCLEOTIDE SEQUENCE</scope>
</reference>